<name>A0ABQ8UAU5_9EUKA</name>
<organism evidence="7 8">
    <name type="scientific">Paratrimastix pyriformis</name>
    <dbReference type="NCBI Taxonomy" id="342808"/>
    <lineage>
        <taxon>Eukaryota</taxon>
        <taxon>Metamonada</taxon>
        <taxon>Preaxostyla</taxon>
        <taxon>Paratrimastigidae</taxon>
        <taxon>Paratrimastix</taxon>
    </lineage>
</organism>
<keyword evidence="8" id="KW-1185">Reference proteome</keyword>
<evidence type="ECO:0000256" key="3">
    <source>
        <dbReference type="ARBA" id="ARBA00022692"/>
    </source>
</evidence>
<keyword evidence="3 6" id="KW-0812">Transmembrane</keyword>
<gene>
    <name evidence="7" type="ORF">PAPYR_9562</name>
</gene>
<dbReference type="Pfam" id="PF10190">
    <property type="entry name" value="Tmemb_170"/>
    <property type="match status" value="1"/>
</dbReference>
<feature type="transmembrane region" description="Helical" evidence="6">
    <location>
        <begin position="98"/>
        <end position="121"/>
    </location>
</feature>
<comment type="subcellular location">
    <subcellularLocation>
        <location evidence="1">Membrane</location>
        <topology evidence="1">Multi-pass membrane protein</topology>
    </subcellularLocation>
</comment>
<evidence type="ECO:0000256" key="2">
    <source>
        <dbReference type="ARBA" id="ARBA00006325"/>
    </source>
</evidence>
<evidence type="ECO:0000313" key="7">
    <source>
        <dbReference type="EMBL" id="KAJ4455482.1"/>
    </source>
</evidence>
<sequence length="152" mass="16681">MATPPTAAKYFLDLSLEKFFVTFTDIFVAIICWAAVICGTIYLCASFAGVWAFRGKSWIYFPIGALLTGGVTGGFYASFIGIFVAFTYSLTGSVMNTFFALAWGLIVSGYVCFSTGLAPAASNAIRSSRRWDLEVIEIFRLIETRIFFGNCD</sequence>
<evidence type="ECO:0000313" key="8">
    <source>
        <dbReference type="Proteomes" id="UP001141327"/>
    </source>
</evidence>
<keyword evidence="5 6" id="KW-0472">Membrane</keyword>
<dbReference type="Proteomes" id="UP001141327">
    <property type="component" value="Unassembled WGS sequence"/>
</dbReference>
<dbReference type="EMBL" id="JAPMOS010000106">
    <property type="protein sequence ID" value="KAJ4455482.1"/>
    <property type="molecule type" value="Genomic_DNA"/>
</dbReference>
<evidence type="ECO:0000256" key="5">
    <source>
        <dbReference type="ARBA" id="ARBA00023136"/>
    </source>
</evidence>
<evidence type="ECO:0000256" key="1">
    <source>
        <dbReference type="ARBA" id="ARBA00004141"/>
    </source>
</evidence>
<protein>
    <submittedName>
        <fullName evidence="7">Uncharacterized protein</fullName>
    </submittedName>
</protein>
<feature type="transmembrane region" description="Helical" evidence="6">
    <location>
        <begin position="65"/>
        <end position="86"/>
    </location>
</feature>
<evidence type="ECO:0000256" key="4">
    <source>
        <dbReference type="ARBA" id="ARBA00022989"/>
    </source>
</evidence>
<feature type="transmembrane region" description="Helical" evidence="6">
    <location>
        <begin position="26"/>
        <end position="53"/>
    </location>
</feature>
<dbReference type="InterPro" id="IPR019334">
    <property type="entry name" value="TMEM170A/B/YPR153W-like"/>
</dbReference>
<keyword evidence="4 6" id="KW-1133">Transmembrane helix</keyword>
<evidence type="ECO:0000256" key="6">
    <source>
        <dbReference type="SAM" id="Phobius"/>
    </source>
</evidence>
<comment type="similarity">
    <text evidence="2">Belongs to the TMEM170 family.</text>
</comment>
<proteinExistence type="inferred from homology"/>
<comment type="caution">
    <text evidence="7">The sequence shown here is derived from an EMBL/GenBank/DDBJ whole genome shotgun (WGS) entry which is preliminary data.</text>
</comment>
<accession>A0ABQ8UAU5</accession>
<reference evidence="7" key="1">
    <citation type="journal article" date="2022" name="bioRxiv">
        <title>Genomics of Preaxostyla Flagellates Illuminates Evolutionary Transitions and the Path Towards Mitochondrial Loss.</title>
        <authorList>
            <person name="Novak L.V.F."/>
            <person name="Treitli S.C."/>
            <person name="Pyrih J."/>
            <person name="Halakuc P."/>
            <person name="Pipaliya S.V."/>
            <person name="Vacek V."/>
            <person name="Brzon O."/>
            <person name="Soukal P."/>
            <person name="Eme L."/>
            <person name="Dacks J.B."/>
            <person name="Karnkowska A."/>
            <person name="Elias M."/>
            <person name="Hampl V."/>
        </authorList>
    </citation>
    <scope>NUCLEOTIDE SEQUENCE</scope>
    <source>
        <strain evidence="7">RCP-MX</strain>
    </source>
</reference>